<accession>A0AAE3P2Z7</accession>
<name>A0AAE3P2Z7_9BACT</name>
<evidence type="ECO:0000313" key="2">
    <source>
        <dbReference type="Proteomes" id="UP001221302"/>
    </source>
</evidence>
<sequence length="78" mass="9432">RKDIRKYYERWIKSGKDQSALLPHKRGPKPGKYKLLTKKEERIIIEIRRRLGANEFEIFHLLKNKFDLHPSPDFCQLV</sequence>
<feature type="non-terminal residue" evidence="1">
    <location>
        <position position="1"/>
    </location>
</feature>
<reference evidence="1" key="1">
    <citation type="submission" date="2023-03" db="EMBL/GenBank/DDBJ databases">
        <title>Stygiobacter electus gen. nov., sp. nov., facultatively anaerobic thermotolerant bacterium of the class Ignavibacteria from a well of Yessentuki mineral water deposit.</title>
        <authorList>
            <person name="Podosokorskaya O.A."/>
            <person name="Elcheninov A.G."/>
            <person name="Petrova N.F."/>
            <person name="Zavarzina D.G."/>
            <person name="Kublanov I.V."/>
            <person name="Merkel A.Y."/>
        </authorList>
    </citation>
    <scope>NUCLEOTIDE SEQUENCE</scope>
    <source>
        <strain evidence="1">09-Me</strain>
    </source>
</reference>
<dbReference type="Proteomes" id="UP001221302">
    <property type="component" value="Unassembled WGS sequence"/>
</dbReference>
<gene>
    <name evidence="1" type="ORF">P0M35_14290</name>
</gene>
<organism evidence="1 2">
    <name type="scientific">Stygiobacter electus</name>
    <dbReference type="NCBI Taxonomy" id="3032292"/>
    <lineage>
        <taxon>Bacteria</taxon>
        <taxon>Pseudomonadati</taxon>
        <taxon>Ignavibacteriota</taxon>
        <taxon>Ignavibacteria</taxon>
        <taxon>Ignavibacteriales</taxon>
        <taxon>Melioribacteraceae</taxon>
        <taxon>Stygiobacter</taxon>
    </lineage>
</organism>
<evidence type="ECO:0000313" key="1">
    <source>
        <dbReference type="EMBL" id="MDF1613325.1"/>
    </source>
</evidence>
<dbReference type="EMBL" id="JARGDL010000047">
    <property type="protein sequence ID" value="MDF1613325.1"/>
    <property type="molecule type" value="Genomic_DNA"/>
</dbReference>
<keyword evidence="2" id="KW-1185">Reference proteome</keyword>
<dbReference type="RefSeq" id="WP_321537098.1">
    <property type="nucleotide sequence ID" value="NZ_JARGDL010000047.1"/>
</dbReference>
<comment type="caution">
    <text evidence="1">The sequence shown here is derived from an EMBL/GenBank/DDBJ whole genome shotgun (WGS) entry which is preliminary data.</text>
</comment>
<protein>
    <submittedName>
        <fullName evidence="1">Uncharacterized protein</fullName>
    </submittedName>
</protein>
<proteinExistence type="predicted"/>
<dbReference type="AlphaFoldDB" id="A0AAE3P2Z7"/>